<proteinExistence type="predicted"/>
<evidence type="ECO:0000313" key="3">
    <source>
        <dbReference type="WBParaSite" id="Csp11.Scaffold630.g18092.t1"/>
    </source>
</evidence>
<organism evidence="2 3">
    <name type="scientific">Caenorhabditis tropicalis</name>
    <dbReference type="NCBI Taxonomy" id="1561998"/>
    <lineage>
        <taxon>Eukaryota</taxon>
        <taxon>Metazoa</taxon>
        <taxon>Ecdysozoa</taxon>
        <taxon>Nematoda</taxon>
        <taxon>Chromadorea</taxon>
        <taxon>Rhabditida</taxon>
        <taxon>Rhabditina</taxon>
        <taxon>Rhabditomorpha</taxon>
        <taxon>Rhabditoidea</taxon>
        <taxon>Rhabditidae</taxon>
        <taxon>Peloderinae</taxon>
        <taxon>Caenorhabditis</taxon>
    </lineage>
</organism>
<reference evidence="3" key="1">
    <citation type="submission" date="2016-11" db="UniProtKB">
        <authorList>
            <consortium name="WormBaseParasite"/>
        </authorList>
    </citation>
    <scope>IDENTIFICATION</scope>
</reference>
<keyword evidence="2" id="KW-1185">Reference proteome</keyword>
<dbReference type="Proteomes" id="UP000095282">
    <property type="component" value="Unplaced"/>
</dbReference>
<evidence type="ECO:0000256" key="1">
    <source>
        <dbReference type="SAM" id="MobiDB-lite"/>
    </source>
</evidence>
<sequence length="127" mass="13945">MLGTATGTTNRSVTRMVWSEQPGWSDEWIQLSTRKASQATMTPTGTISATGKLTGMSSRTKKLSKNCIFEKTMTDSPTSNLLGITTDWIVSRLGRGQRPNGQKETVRAGLLIFHDECLKRELNPANA</sequence>
<feature type="region of interest" description="Disordered" evidence="1">
    <location>
        <begin position="36"/>
        <end position="58"/>
    </location>
</feature>
<protein>
    <submittedName>
        <fullName evidence="3">Uncharacterized protein</fullName>
    </submittedName>
</protein>
<dbReference type="WBParaSite" id="Csp11.Scaffold630.g18092.t1">
    <property type="protein sequence ID" value="Csp11.Scaffold630.g18092.t1"/>
    <property type="gene ID" value="Csp11.Scaffold630.g18092"/>
</dbReference>
<evidence type="ECO:0000313" key="2">
    <source>
        <dbReference type="Proteomes" id="UP000095282"/>
    </source>
</evidence>
<accession>A0A1I7UPN6</accession>
<dbReference type="AlphaFoldDB" id="A0A1I7UPN6"/>
<name>A0A1I7UPN6_9PELO</name>